<dbReference type="Proteomes" id="UP000499080">
    <property type="component" value="Unassembled WGS sequence"/>
</dbReference>
<evidence type="ECO:0000313" key="2">
    <source>
        <dbReference type="EMBL" id="GBN77214.1"/>
    </source>
</evidence>
<dbReference type="AlphaFoldDB" id="A0A4Y2RQS9"/>
<organism evidence="3 4">
    <name type="scientific">Araneus ventricosus</name>
    <name type="common">Orbweaver spider</name>
    <name type="synonym">Epeira ventricosa</name>
    <dbReference type="NCBI Taxonomy" id="182803"/>
    <lineage>
        <taxon>Eukaryota</taxon>
        <taxon>Metazoa</taxon>
        <taxon>Ecdysozoa</taxon>
        <taxon>Arthropoda</taxon>
        <taxon>Chelicerata</taxon>
        <taxon>Arachnida</taxon>
        <taxon>Araneae</taxon>
        <taxon>Araneomorphae</taxon>
        <taxon>Entelegynae</taxon>
        <taxon>Araneoidea</taxon>
        <taxon>Araneidae</taxon>
        <taxon>Araneus</taxon>
    </lineage>
</organism>
<sequence>MKVFGGAHATIDDLSRCHKLPYEIKIVEIALVVVAGRLSHGFPHTECTVENSGFLQPTLAHSQNRPTSEKCRSSVDRTRDFSPQSLVVITKEKPALARFLSSSKISLSFQPSSPSHWGSGQNASPRILVNFVGGVYFSEPLLVPYLLVLFLSQAGSQAGAK</sequence>
<dbReference type="EMBL" id="BGPR01146234">
    <property type="protein sequence ID" value="GBN77214.1"/>
    <property type="molecule type" value="Genomic_DNA"/>
</dbReference>
<keyword evidence="4" id="KW-1185">Reference proteome</keyword>
<evidence type="ECO:0000313" key="3">
    <source>
        <dbReference type="EMBL" id="GBN77245.1"/>
    </source>
</evidence>
<name>A0A4Y2RQS9_ARAVE</name>
<protein>
    <submittedName>
        <fullName evidence="3">Uncharacterized protein</fullName>
    </submittedName>
</protein>
<proteinExistence type="predicted"/>
<evidence type="ECO:0000313" key="1">
    <source>
        <dbReference type="EMBL" id="GBN75350.1"/>
    </source>
</evidence>
<dbReference type="EMBL" id="BGPR01145161">
    <property type="protein sequence ID" value="GBN75350.1"/>
    <property type="molecule type" value="Genomic_DNA"/>
</dbReference>
<accession>A0A4Y2RQS9</accession>
<dbReference type="EMBL" id="BGPR01146253">
    <property type="protein sequence ID" value="GBN77245.1"/>
    <property type="molecule type" value="Genomic_DNA"/>
</dbReference>
<evidence type="ECO:0000313" key="4">
    <source>
        <dbReference type="Proteomes" id="UP000499080"/>
    </source>
</evidence>
<reference evidence="3 4" key="1">
    <citation type="journal article" date="2019" name="Sci. Rep.">
        <title>Orb-weaving spider Araneus ventricosus genome elucidates the spidroin gene catalogue.</title>
        <authorList>
            <person name="Kono N."/>
            <person name="Nakamura H."/>
            <person name="Ohtoshi R."/>
            <person name="Moran D.A.P."/>
            <person name="Shinohara A."/>
            <person name="Yoshida Y."/>
            <person name="Fujiwara M."/>
            <person name="Mori M."/>
            <person name="Tomita M."/>
            <person name="Arakawa K."/>
        </authorList>
    </citation>
    <scope>NUCLEOTIDE SEQUENCE [LARGE SCALE GENOMIC DNA]</scope>
</reference>
<gene>
    <name evidence="1" type="ORF">AVEN_13632_1</name>
    <name evidence="2" type="ORF">AVEN_188976_1</name>
    <name evidence="3" type="ORF">AVEN_274978_1</name>
</gene>
<comment type="caution">
    <text evidence="3">The sequence shown here is derived from an EMBL/GenBank/DDBJ whole genome shotgun (WGS) entry which is preliminary data.</text>
</comment>